<dbReference type="EMBL" id="JAWZYT010000163">
    <property type="protein sequence ID" value="KAK4327210.1"/>
    <property type="molecule type" value="Genomic_DNA"/>
</dbReference>
<dbReference type="AlphaFoldDB" id="A0AAE1QI94"/>
<sequence length="67" mass="7375">MLRILLWNIFGLRSNTNSLKEAVDIVMSEEIVGDIRSIPQELLVKPTPCGEGVEVLAIKFCTGSTDL</sequence>
<comment type="caution">
    <text evidence="1">The sequence shown here is derived from an EMBL/GenBank/DDBJ whole genome shotgun (WGS) entry which is preliminary data.</text>
</comment>
<organism evidence="1 2">
    <name type="scientific">Petrolisthes manimaculis</name>
    <dbReference type="NCBI Taxonomy" id="1843537"/>
    <lineage>
        <taxon>Eukaryota</taxon>
        <taxon>Metazoa</taxon>
        <taxon>Ecdysozoa</taxon>
        <taxon>Arthropoda</taxon>
        <taxon>Crustacea</taxon>
        <taxon>Multicrustacea</taxon>
        <taxon>Malacostraca</taxon>
        <taxon>Eumalacostraca</taxon>
        <taxon>Eucarida</taxon>
        <taxon>Decapoda</taxon>
        <taxon>Pleocyemata</taxon>
        <taxon>Anomura</taxon>
        <taxon>Galatheoidea</taxon>
        <taxon>Porcellanidae</taxon>
        <taxon>Petrolisthes</taxon>
    </lineage>
</organism>
<name>A0AAE1QI94_9EUCA</name>
<dbReference type="Proteomes" id="UP001292094">
    <property type="component" value="Unassembled WGS sequence"/>
</dbReference>
<accession>A0AAE1QI94</accession>
<protein>
    <submittedName>
        <fullName evidence="1">Uncharacterized protein</fullName>
    </submittedName>
</protein>
<keyword evidence="2" id="KW-1185">Reference proteome</keyword>
<evidence type="ECO:0000313" key="2">
    <source>
        <dbReference type="Proteomes" id="UP001292094"/>
    </source>
</evidence>
<evidence type="ECO:0000313" key="1">
    <source>
        <dbReference type="EMBL" id="KAK4327210.1"/>
    </source>
</evidence>
<proteinExistence type="predicted"/>
<reference evidence="1" key="1">
    <citation type="submission" date="2023-11" db="EMBL/GenBank/DDBJ databases">
        <title>Genome assemblies of two species of porcelain crab, Petrolisthes cinctipes and Petrolisthes manimaculis (Anomura: Porcellanidae).</title>
        <authorList>
            <person name="Angst P."/>
        </authorList>
    </citation>
    <scope>NUCLEOTIDE SEQUENCE</scope>
    <source>
        <strain evidence="1">PB745_02</strain>
        <tissue evidence="1">Gill</tissue>
    </source>
</reference>
<gene>
    <name evidence="1" type="ORF">Pmani_002306</name>
</gene>